<accession>A0AAF0YGD0</accession>
<dbReference type="Proteomes" id="UP000243626">
    <property type="component" value="Chromosome"/>
</dbReference>
<keyword evidence="4" id="KW-1185">Reference proteome</keyword>
<feature type="transmembrane region" description="Helical" evidence="1">
    <location>
        <begin position="16"/>
        <end position="37"/>
    </location>
</feature>
<feature type="domain" description="YdbS-like PH" evidence="2">
    <location>
        <begin position="71"/>
        <end position="144"/>
    </location>
</feature>
<keyword evidence="1" id="KW-0812">Transmembrane</keyword>
<dbReference type="InterPro" id="IPR005182">
    <property type="entry name" value="YdbS-like_PH"/>
</dbReference>
<sequence>MESVDKNLRPYMQLRAVLDGLVIFLLPTIYIFVSYILDFYFKLSVIIYAVLIVLYIVFRVLLRPILYTRITKIGVYDDYLIVKKGFFFIETVLYPIERVQIVKLEKGFIARRFNLAKIELTNAAYTVRLPEIETVRAEKLKDTIITRLKEVDSDV</sequence>
<dbReference type="RefSeq" id="WP_102167611.1">
    <property type="nucleotide sequence ID" value="NZ_CP136964.1"/>
</dbReference>
<dbReference type="PANTHER" id="PTHR34473:SF2">
    <property type="entry name" value="UPF0699 TRANSMEMBRANE PROTEIN YDBT"/>
    <property type="match status" value="1"/>
</dbReference>
<evidence type="ECO:0000256" key="1">
    <source>
        <dbReference type="SAM" id="Phobius"/>
    </source>
</evidence>
<dbReference type="EMBL" id="CP136964">
    <property type="protein sequence ID" value="WOS95383.1"/>
    <property type="molecule type" value="Genomic_DNA"/>
</dbReference>
<reference evidence="4" key="1">
    <citation type="submission" date="2017-09" db="EMBL/GenBank/DDBJ databases">
        <title>Bacterial strain isolated from the female urinary microbiota.</title>
        <authorList>
            <person name="Thomas-White K."/>
            <person name="Kumar N."/>
            <person name="Forster S."/>
            <person name="Putonti C."/>
            <person name="Lawley T."/>
            <person name="Wolfe A.J."/>
        </authorList>
    </citation>
    <scope>NUCLEOTIDE SEQUENCE [LARGE SCALE GENOMIC DNA]</scope>
    <source>
        <strain evidence="4">UMB0959</strain>
    </source>
</reference>
<feature type="transmembrane region" description="Helical" evidence="1">
    <location>
        <begin position="43"/>
        <end position="62"/>
    </location>
</feature>
<dbReference type="PANTHER" id="PTHR34473">
    <property type="entry name" value="UPF0699 TRANSMEMBRANE PROTEIN YDBS"/>
    <property type="match status" value="1"/>
</dbReference>
<gene>
    <name evidence="3" type="ORF">CJ229_004570</name>
</gene>
<reference evidence="3 4" key="2">
    <citation type="submission" date="2023-10" db="EMBL/GenBank/DDBJ databases">
        <authorList>
            <person name="Choi B."/>
        </authorList>
    </citation>
    <scope>NUCLEOTIDE SEQUENCE [LARGE SCALE GENOMIC DNA]</scope>
    <source>
        <strain evidence="3 4">UMB0959</strain>
    </source>
</reference>
<evidence type="ECO:0000313" key="4">
    <source>
        <dbReference type="Proteomes" id="UP000243626"/>
    </source>
</evidence>
<dbReference type="KEGG" id="nmy:CJ229_004570"/>
<dbReference type="Pfam" id="PF03703">
    <property type="entry name" value="bPH_2"/>
    <property type="match status" value="1"/>
</dbReference>
<proteinExistence type="predicted"/>
<evidence type="ECO:0000313" key="3">
    <source>
        <dbReference type="EMBL" id="WOS95383.1"/>
    </source>
</evidence>
<protein>
    <submittedName>
        <fullName evidence="3">PH domain-containing protein</fullName>
    </submittedName>
</protein>
<dbReference type="AlphaFoldDB" id="A0AAF0YGD0"/>
<keyword evidence="1" id="KW-0472">Membrane</keyword>
<keyword evidence="1" id="KW-1133">Transmembrane helix</keyword>
<evidence type="ECO:0000259" key="2">
    <source>
        <dbReference type="Pfam" id="PF03703"/>
    </source>
</evidence>
<name>A0AAF0YGD0_9STAP</name>
<organism evidence="3 4">
    <name type="scientific">Nosocomiicoccus massiliensis</name>
    <dbReference type="NCBI Taxonomy" id="1232430"/>
    <lineage>
        <taxon>Bacteria</taxon>
        <taxon>Bacillati</taxon>
        <taxon>Bacillota</taxon>
        <taxon>Bacilli</taxon>
        <taxon>Bacillales</taxon>
        <taxon>Staphylococcaceae</taxon>
        <taxon>Nosocomiicoccus</taxon>
    </lineage>
</organism>